<accession>A0AAD7MLL4</accession>
<keyword evidence="3" id="KW-1185">Reference proteome</keyword>
<gene>
    <name evidence="2" type="ORF">DFH07DRAFT_783638</name>
</gene>
<reference evidence="2" key="1">
    <citation type="submission" date="2023-03" db="EMBL/GenBank/DDBJ databases">
        <title>Massive genome expansion in bonnet fungi (Mycena s.s.) driven by repeated elements and novel gene families across ecological guilds.</title>
        <authorList>
            <consortium name="Lawrence Berkeley National Laboratory"/>
            <person name="Harder C.B."/>
            <person name="Miyauchi S."/>
            <person name="Viragh M."/>
            <person name="Kuo A."/>
            <person name="Thoen E."/>
            <person name="Andreopoulos B."/>
            <person name="Lu D."/>
            <person name="Skrede I."/>
            <person name="Drula E."/>
            <person name="Henrissat B."/>
            <person name="Morin E."/>
            <person name="Kohler A."/>
            <person name="Barry K."/>
            <person name="LaButti K."/>
            <person name="Morin E."/>
            <person name="Salamov A."/>
            <person name="Lipzen A."/>
            <person name="Mereny Z."/>
            <person name="Hegedus B."/>
            <person name="Baldrian P."/>
            <person name="Stursova M."/>
            <person name="Weitz H."/>
            <person name="Taylor A."/>
            <person name="Grigoriev I.V."/>
            <person name="Nagy L.G."/>
            <person name="Martin F."/>
            <person name="Kauserud H."/>
        </authorList>
    </citation>
    <scope>NUCLEOTIDE SEQUENCE</scope>
    <source>
        <strain evidence="2">CBHHK188m</strain>
    </source>
</reference>
<feature type="compositionally biased region" description="Polar residues" evidence="1">
    <location>
        <begin position="27"/>
        <end position="37"/>
    </location>
</feature>
<comment type="caution">
    <text evidence="2">The sequence shown here is derived from an EMBL/GenBank/DDBJ whole genome shotgun (WGS) entry which is preliminary data.</text>
</comment>
<evidence type="ECO:0000256" key="1">
    <source>
        <dbReference type="SAM" id="MobiDB-lite"/>
    </source>
</evidence>
<sequence length="274" mass="30408">MDEKKRAAAPSTPSPRRSACKGVDTHAASSTHEQANSRGCQAWGPVIGVDPVKWDAQQKSLENYFRLFERLNGEKIAASVWIEEIVEERVEIQLRNALSFGGSGYVHGRLGGKEIVSRRNFAVDSESLGVEVQPRATKISTEFQESVKPSFQSKPEHSNLVHVRPWRAVFLLALAPNLGADWEDIVSYVNVPTHFTPMIPTASGLRRPAFLRWASGLSNLVMADESRIGAQVSAMQPAKSVINSSIPYFNFQICCYRCRVSRRYVVGAITDLSF</sequence>
<evidence type="ECO:0000313" key="2">
    <source>
        <dbReference type="EMBL" id="KAJ7723180.1"/>
    </source>
</evidence>
<proteinExistence type="predicted"/>
<evidence type="ECO:0000313" key="3">
    <source>
        <dbReference type="Proteomes" id="UP001215280"/>
    </source>
</evidence>
<dbReference type="AlphaFoldDB" id="A0AAD7MLL4"/>
<feature type="region of interest" description="Disordered" evidence="1">
    <location>
        <begin position="1"/>
        <end position="37"/>
    </location>
</feature>
<protein>
    <submittedName>
        <fullName evidence="2">Uncharacterized protein</fullName>
    </submittedName>
</protein>
<organism evidence="2 3">
    <name type="scientific">Mycena maculata</name>
    <dbReference type="NCBI Taxonomy" id="230809"/>
    <lineage>
        <taxon>Eukaryota</taxon>
        <taxon>Fungi</taxon>
        <taxon>Dikarya</taxon>
        <taxon>Basidiomycota</taxon>
        <taxon>Agaricomycotina</taxon>
        <taxon>Agaricomycetes</taxon>
        <taxon>Agaricomycetidae</taxon>
        <taxon>Agaricales</taxon>
        <taxon>Marasmiineae</taxon>
        <taxon>Mycenaceae</taxon>
        <taxon>Mycena</taxon>
    </lineage>
</organism>
<dbReference type="EMBL" id="JARJLG010000250">
    <property type="protein sequence ID" value="KAJ7723180.1"/>
    <property type="molecule type" value="Genomic_DNA"/>
</dbReference>
<dbReference type="Proteomes" id="UP001215280">
    <property type="component" value="Unassembled WGS sequence"/>
</dbReference>
<name>A0AAD7MLL4_9AGAR</name>